<keyword evidence="4 7" id="KW-0812">Transmembrane</keyword>
<dbReference type="PANTHER" id="PTHR43299">
    <property type="entry name" value="UPF0718 PROTEIN YRAQ"/>
    <property type="match status" value="1"/>
</dbReference>
<feature type="transmembrane region" description="Helical" evidence="7">
    <location>
        <begin position="249"/>
        <end position="265"/>
    </location>
</feature>
<feature type="transmembrane region" description="Helical" evidence="7">
    <location>
        <begin position="381"/>
        <end position="403"/>
    </location>
</feature>
<evidence type="ECO:0000256" key="1">
    <source>
        <dbReference type="ARBA" id="ARBA00004651"/>
    </source>
</evidence>
<keyword evidence="3" id="KW-1003">Cell membrane</keyword>
<feature type="transmembrane region" description="Helical" evidence="7">
    <location>
        <begin position="46"/>
        <end position="66"/>
    </location>
</feature>
<name>A0A117M6F2_UNCT6</name>
<gene>
    <name evidence="8" type="ORF">XE03_1122</name>
</gene>
<dbReference type="Proteomes" id="UP000053467">
    <property type="component" value="Unassembled WGS sequence"/>
</dbReference>
<organism evidence="8 9">
    <name type="scientific">candidate division TA06 bacterium 34_109</name>
    <dbReference type="NCBI Taxonomy" id="1635277"/>
    <lineage>
        <taxon>Bacteria</taxon>
        <taxon>Bacteria division TA06</taxon>
    </lineage>
</organism>
<feature type="transmembrane region" description="Helical" evidence="7">
    <location>
        <begin position="81"/>
        <end position="106"/>
    </location>
</feature>
<feature type="transmembrane region" description="Helical" evidence="7">
    <location>
        <begin position="409"/>
        <end position="429"/>
    </location>
</feature>
<proteinExistence type="inferred from homology"/>
<evidence type="ECO:0000256" key="4">
    <source>
        <dbReference type="ARBA" id="ARBA00022692"/>
    </source>
</evidence>
<dbReference type="Pfam" id="PF03773">
    <property type="entry name" value="ArsP_1"/>
    <property type="match status" value="1"/>
</dbReference>
<feature type="transmembrane region" description="Helical" evidence="7">
    <location>
        <begin position="6"/>
        <end position="25"/>
    </location>
</feature>
<dbReference type="InterPro" id="IPR005524">
    <property type="entry name" value="DUF318"/>
</dbReference>
<protein>
    <submittedName>
        <fullName evidence="8">Permease</fullName>
    </submittedName>
</protein>
<evidence type="ECO:0000256" key="3">
    <source>
        <dbReference type="ARBA" id="ARBA00022475"/>
    </source>
</evidence>
<accession>A0A117M6F2</accession>
<evidence type="ECO:0000256" key="6">
    <source>
        <dbReference type="ARBA" id="ARBA00023136"/>
    </source>
</evidence>
<feature type="transmembrane region" description="Helical" evidence="7">
    <location>
        <begin position="146"/>
        <end position="167"/>
    </location>
</feature>
<evidence type="ECO:0000256" key="2">
    <source>
        <dbReference type="ARBA" id="ARBA00006386"/>
    </source>
</evidence>
<dbReference type="PANTHER" id="PTHR43299:SF1">
    <property type="entry name" value="UPF0718 PROTEIN YRAQ"/>
    <property type="match status" value="1"/>
</dbReference>
<feature type="transmembrane region" description="Helical" evidence="7">
    <location>
        <begin position="188"/>
        <end position="206"/>
    </location>
</feature>
<comment type="caution">
    <text evidence="8">The sequence shown here is derived from an EMBL/GenBank/DDBJ whole genome shotgun (WGS) entry which is preliminary data.</text>
</comment>
<comment type="subcellular location">
    <subcellularLocation>
        <location evidence="1">Cell membrane</location>
        <topology evidence="1">Multi-pass membrane protein</topology>
    </subcellularLocation>
</comment>
<keyword evidence="5 7" id="KW-1133">Transmembrane helix</keyword>
<feature type="transmembrane region" description="Helical" evidence="7">
    <location>
        <begin position="118"/>
        <end position="140"/>
    </location>
</feature>
<evidence type="ECO:0000313" key="9">
    <source>
        <dbReference type="Proteomes" id="UP000053467"/>
    </source>
</evidence>
<evidence type="ECO:0000256" key="7">
    <source>
        <dbReference type="SAM" id="Phobius"/>
    </source>
</evidence>
<feature type="transmembrane region" description="Helical" evidence="7">
    <location>
        <begin position="340"/>
        <end position="360"/>
    </location>
</feature>
<feature type="transmembrane region" description="Helical" evidence="7">
    <location>
        <begin position="218"/>
        <end position="237"/>
    </location>
</feature>
<dbReference type="EMBL" id="LGGX01000010">
    <property type="protein sequence ID" value="KUK86904.1"/>
    <property type="molecule type" value="Genomic_DNA"/>
</dbReference>
<dbReference type="GO" id="GO:0005886">
    <property type="term" value="C:plasma membrane"/>
    <property type="evidence" value="ECO:0007669"/>
    <property type="project" value="UniProtKB-SubCell"/>
</dbReference>
<evidence type="ECO:0000313" key="8">
    <source>
        <dbReference type="EMBL" id="KUK86904.1"/>
    </source>
</evidence>
<sequence>MNDDLKKLFWIIAIFIFAYFLPIKSKSFQEAILSSFFLLQDYAQKHVILCLVPAFFIAGAMGVFISSDAVLKYLGNKANQILAYLIASVSGTILAVCSCTVLPLFAGIYKKGAGLGPAVAFLYSGPAINVLAIILTAKVLGFQIGLFRALFAITLSIVIGILMSLTFREKKDESNGNETFENKEKENDYFVLNIIYFFAMIGILIFSNWAKTDSSTGFWFKVFQAKWLIVSIFVLIFGFSIKKLLDIKLSHLIISFFILVLTYLISRSPILTFVAGIISLVVILLKGNDRSRFWLDTTKDFAFQIMPLLFSGILIAGFLLGSPDGRMGIIPQYWVSKLVGGNSIFANFLASIVGAFMYFATLTEIPIIQGLMNSGMGKGPALSLLLAGPALSLPNMLVVRSIMGTKKTLIFIIYVIILSTLAGFLFGFIK</sequence>
<reference evidence="9" key="1">
    <citation type="journal article" date="2015" name="MBio">
        <title>Genome-Resolved Metagenomic Analysis Reveals Roles for Candidate Phyla and Other Microbial Community Members in Biogeochemical Transformations in Oil Reservoirs.</title>
        <authorList>
            <person name="Hu P."/>
            <person name="Tom L."/>
            <person name="Singh A."/>
            <person name="Thomas B.C."/>
            <person name="Baker B.J."/>
            <person name="Piceno Y.M."/>
            <person name="Andersen G.L."/>
            <person name="Banfield J.F."/>
        </authorList>
    </citation>
    <scope>NUCLEOTIDE SEQUENCE [LARGE SCALE GENOMIC DNA]</scope>
</reference>
<keyword evidence="6 7" id="KW-0472">Membrane</keyword>
<feature type="transmembrane region" description="Helical" evidence="7">
    <location>
        <begin position="301"/>
        <end position="320"/>
    </location>
</feature>
<comment type="similarity">
    <text evidence="2">Belongs to the UPF0718 family.</text>
</comment>
<dbReference type="AlphaFoldDB" id="A0A117M6F2"/>
<evidence type="ECO:0000256" key="5">
    <source>
        <dbReference type="ARBA" id="ARBA00022989"/>
    </source>
</evidence>
<dbReference type="PATRIC" id="fig|1635277.3.peg.1395"/>